<protein>
    <submittedName>
        <fullName evidence="2">TfuA-like protein</fullName>
    </submittedName>
</protein>
<dbReference type="Proteomes" id="UP001165269">
    <property type="component" value="Unassembled WGS sequence"/>
</dbReference>
<accession>A0ABS9YBA8</accession>
<evidence type="ECO:0000313" key="2">
    <source>
        <dbReference type="EMBL" id="MCI3274508.1"/>
    </source>
</evidence>
<keyword evidence="3" id="KW-1185">Reference proteome</keyword>
<organism evidence="2 3">
    <name type="scientific">Streptomyces cylindrosporus</name>
    <dbReference type="NCBI Taxonomy" id="2927583"/>
    <lineage>
        <taxon>Bacteria</taxon>
        <taxon>Bacillati</taxon>
        <taxon>Actinomycetota</taxon>
        <taxon>Actinomycetes</taxon>
        <taxon>Kitasatosporales</taxon>
        <taxon>Streptomycetaceae</taxon>
        <taxon>Streptomyces</taxon>
    </lineage>
</organism>
<name>A0ABS9YBA8_9ACTN</name>
<feature type="domain" description="TfuA-like core" evidence="1">
    <location>
        <begin position="49"/>
        <end position="167"/>
    </location>
</feature>
<evidence type="ECO:0000313" key="3">
    <source>
        <dbReference type="Proteomes" id="UP001165269"/>
    </source>
</evidence>
<dbReference type="Pfam" id="PF07812">
    <property type="entry name" value="TfuA"/>
    <property type="match status" value="1"/>
</dbReference>
<dbReference type="EMBL" id="JALDAY010000008">
    <property type="protein sequence ID" value="MCI3274508.1"/>
    <property type="molecule type" value="Genomic_DNA"/>
</dbReference>
<dbReference type="InterPro" id="IPR012924">
    <property type="entry name" value="TfuA_core"/>
</dbReference>
<reference evidence="2" key="1">
    <citation type="submission" date="2022-03" db="EMBL/GenBank/DDBJ databases">
        <title>Streptomyces 7R015 and 7R016 isolated from Barleria lupulina in Thailand.</title>
        <authorList>
            <person name="Kanchanasin P."/>
            <person name="Phongsopitanun W."/>
            <person name="Tanasupawat S."/>
        </authorList>
    </citation>
    <scope>NUCLEOTIDE SEQUENCE</scope>
    <source>
        <strain evidence="2">7R015</strain>
    </source>
</reference>
<gene>
    <name evidence="2" type="ORF">MQP27_25750</name>
</gene>
<proteinExistence type="predicted"/>
<comment type="caution">
    <text evidence="2">The sequence shown here is derived from an EMBL/GenBank/DDBJ whole genome shotgun (WGS) entry which is preliminary data.</text>
</comment>
<dbReference type="RefSeq" id="WP_242767893.1">
    <property type="nucleotide sequence ID" value="NZ_JALDAY010000008.1"/>
</dbReference>
<sequence length="240" mass="26516">MTTRVFLGPTLPVAEAEKALPAAEFFPPVSVGDVLRAVRAGCGTIVLVDGYFQGVPSVWHKEIMYALSQGVTVIGCSSMGALRAAELCRYGMQGYGRIFSSYNDGSYEDDDEVAVIHGDAESGYRPLSEPMVNIRYGLDLARRAGVISGELEELLVRQAKQVFYADRHWSRVIADAGPGETADRLRRFLRETDTNLKRADAIETLWRIANGELHACAPVEDFTFEETYSFLVLQESEGYC</sequence>
<evidence type="ECO:0000259" key="1">
    <source>
        <dbReference type="Pfam" id="PF07812"/>
    </source>
</evidence>